<dbReference type="EMBL" id="CM018038">
    <property type="protein sequence ID" value="KAA8538456.1"/>
    <property type="molecule type" value="Genomic_DNA"/>
</dbReference>
<keyword evidence="2" id="KW-1185">Reference proteome</keyword>
<dbReference type="Proteomes" id="UP000325577">
    <property type="component" value="Linkage Group LG15"/>
</dbReference>
<dbReference type="PANTHER" id="PTHR31170:SF17">
    <property type="match status" value="1"/>
</dbReference>
<accession>A0A5J5B801</accession>
<dbReference type="PANTHER" id="PTHR31170">
    <property type="entry name" value="BNAC04G53230D PROTEIN"/>
    <property type="match status" value="1"/>
</dbReference>
<protein>
    <submittedName>
        <fullName evidence="1">Uncharacterized protein</fullName>
    </submittedName>
</protein>
<reference evidence="1 2" key="1">
    <citation type="submission" date="2019-09" db="EMBL/GenBank/DDBJ databases">
        <title>A chromosome-level genome assembly of the Chinese tupelo Nyssa sinensis.</title>
        <authorList>
            <person name="Yang X."/>
            <person name="Kang M."/>
            <person name="Yang Y."/>
            <person name="Xiong H."/>
            <person name="Wang M."/>
            <person name="Zhang Z."/>
            <person name="Wang Z."/>
            <person name="Wu H."/>
            <person name="Ma T."/>
            <person name="Liu J."/>
            <person name="Xi Z."/>
        </authorList>
    </citation>
    <scope>NUCLEOTIDE SEQUENCE [LARGE SCALE GENOMIC DNA]</scope>
    <source>
        <strain evidence="1">J267</strain>
        <tissue evidence="1">Leaf</tissue>
    </source>
</reference>
<dbReference type="Pfam" id="PF03140">
    <property type="entry name" value="DUF247"/>
    <property type="match status" value="1"/>
</dbReference>
<dbReference type="AlphaFoldDB" id="A0A5J5B801"/>
<sequence length="306" mass="34632">MGDSDPCDLILDLVQVQVSIGHDLMLFENQLPFFILVELLDMTDVVPATRGYLIKLAWTFLNQMLPSAPTPTYFEYSTISVDDVNHLLGLMHKVFCSSFAEMVALGVTERNGGNQELEFIKRTTELRDAGIKFKILTESSSLLDIKFENCVLKIPPFIVDDNTEPIFRNLITYKQYLPSIYRRYVTDYMIFMDRLINSAKDAEKLRKYGIINNWLGDDEVRGSGACSSKKKSGLLTKSRNWRYRSFFSKSGLRSTVTDLGSAIELPRSTDAQDVSMGSPTVTPSLAKWGLVRARIVGWWGRELVAP</sequence>
<evidence type="ECO:0000313" key="2">
    <source>
        <dbReference type="Proteomes" id="UP000325577"/>
    </source>
</evidence>
<gene>
    <name evidence="1" type="ORF">F0562_027998</name>
</gene>
<name>A0A5J5B801_9ASTE</name>
<dbReference type="OrthoDB" id="672127at2759"/>
<proteinExistence type="predicted"/>
<organism evidence="1 2">
    <name type="scientific">Nyssa sinensis</name>
    <dbReference type="NCBI Taxonomy" id="561372"/>
    <lineage>
        <taxon>Eukaryota</taxon>
        <taxon>Viridiplantae</taxon>
        <taxon>Streptophyta</taxon>
        <taxon>Embryophyta</taxon>
        <taxon>Tracheophyta</taxon>
        <taxon>Spermatophyta</taxon>
        <taxon>Magnoliopsida</taxon>
        <taxon>eudicotyledons</taxon>
        <taxon>Gunneridae</taxon>
        <taxon>Pentapetalae</taxon>
        <taxon>asterids</taxon>
        <taxon>Cornales</taxon>
        <taxon>Nyssaceae</taxon>
        <taxon>Nyssa</taxon>
    </lineage>
</organism>
<dbReference type="InterPro" id="IPR004158">
    <property type="entry name" value="DUF247_pln"/>
</dbReference>
<evidence type="ECO:0000313" key="1">
    <source>
        <dbReference type="EMBL" id="KAA8538456.1"/>
    </source>
</evidence>